<sequence>MVTYSPAPYNSFDVTEPVSKPIIVGYAYSFTINNEFDREISYDFTKLIKRAAVSPKELYTPASGIIHPARSAFVKFDTPPDLIEYDKVHLLTVKNIGIDFWFWTKHGLLKDYQFINIIVGNGVIEVADTSKEQTIIVGEFAINLSASKKIYDTNRVEINILHASQTR</sequence>
<dbReference type="Proteomes" id="UP000005667">
    <property type="component" value="Chromosome"/>
</dbReference>
<gene>
    <name evidence="1" type="ordered locus">AZOLI_0742</name>
</gene>
<dbReference type="AlphaFoldDB" id="G7Z3W7"/>
<protein>
    <submittedName>
        <fullName evidence="1">Uncharacterized protein</fullName>
    </submittedName>
</protein>
<dbReference type="EMBL" id="FQ311868">
    <property type="protein sequence ID" value="CBS86100.1"/>
    <property type="molecule type" value="Genomic_DNA"/>
</dbReference>
<evidence type="ECO:0000313" key="2">
    <source>
        <dbReference type="Proteomes" id="UP000005667"/>
    </source>
</evidence>
<dbReference type="STRING" id="862719.AZOLI_0742"/>
<accession>G7Z3W7</accession>
<dbReference type="RefSeq" id="WP_014247138.1">
    <property type="nucleotide sequence ID" value="NC_016622.1"/>
</dbReference>
<proteinExistence type="predicted"/>
<dbReference type="HOGENOM" id="CLU_1591238_0_0_5"/>
<keyword evidence="2" id="KW-1185">Reference proteome</keyword>
<organism evidence="1 2">
    <name type="scientific">Azospirillum lipoferum (strain 4B)</name>
    <dbReference type="NCBI Taxonomy" id="862719"/>
    <lineage>
        <taxon>Bacteria</taxon>
        <taxon>Pseudomonadati</taxon>
        <taxon>Pseudomonadota</taxon>
        <taxon>Alphaproteobacteria</taxon>
        <taxon>Rhodospirillales</taxon>
        <taxon>Azospirillaceae</taxon>
        <taxon>Azospirillum</taxon>
    </lineage>
</organism>
<reference evidence="2" key="1">
    <citation type="journal article" date="2011" name="PLoS Genet.">
        <title>Azospirillum genomes reveal transition of bacteria from aquatic to terrestrial environments.</title>
        <authorList>
            <person name="Wisniewski-Dye F."/>
            <person name="Borziak K."/>
            <person name="Khalsa-Moyers G."/>
            <person name="Alexandre G."/>
            <person name="Sukharnikov L.O."/>
            <person name="Wuichet K."/>
            <person name="Hurst G.B."/>
            <person name="McDonald W.H."/>
            <person name="Robertson J.S."/>
            <person name="Barbe V."/>
            <person name="Calteau A."/>
            <person name="Rouy Z."/>
            <person name="Mangenot S."/>
            <person name="Prigent-Combaret C."/>
            <person name="Normand P."/>
            <person name="Boyer M."/>
            <person name="Siguier P."/>
            <person name="Dessaux Y."/>
            <person name="Elmerich C."/>
            <person name="Condemine G."/>
            <person name="Krishnen G."/>
            <person name="Kennedy I."/>
            <person name="Paterson A.H."/>
            <person name="Gonzalez V."/>
            <person name="Mavingui P."/>
            <person name="Zhulin I.B."/>
        </authorList>
    </citation>
    <scope>NUCLEOTIDE SEQUENCE [LARGE SCALE GENOMIC DNA]</scope>
    <source>
        <strain evidence="2">4B</strain>
    </source>
</reference>
<dbReference type="KEGG" id="ali:AZOLI_0742"/>
<evidence type="ECO:0000313" key="1">
    <source>
        <dbReference type="EMBL" id="CBS86100.1"/>
    </source>
</evidence>
<name>G7Z3W7_AZOL4</name>